<reference evidence="8 9" key="1">
    <citation type="submission" date="2019-03" db="EMBL/GenBank/DDBJ databases">
        <title>Genomic Encyclopedia of Type Strains, Phase IV (KMG-IV): sequencing the most valuable type-strain genomes for metagenomic binning, comparative biology and taxonomic classification.</title>
        <authorList>
            <person name="Goeker M."/>
        </authorList>
    </citation>
    <scope>NUCLEOTIDE SEQUENCE [LARGE SCALE GENOMIC DNA]</scope>
    <source>
        <strain evidence="8 9">DSM 23802</strain>
    </source>
</reference>
<comment type="subcellular location">
    <subcellularLocation>
        <location evidence="1 6">Bacterial flagellum basal body</location>
    </subcellularLocation>
</comment>
<comment type="subunit">
    <text evidence="6">The basal body constitutes a major portion of the flagellar organelle and consists of a number of rings mounted on a central rod.</text>
</comment>
<evidence type="ECO:0000259" key="7">
    <source>
        <dbReference type="Pfam" id="PF00460"/>
    </source>
</evidence>
<evidence type="ECO:0000313" key="8">
    <source>
        <dbReference type="EMBL" id="TCS82932.1"/>
    </source>
</evidence>
<dbReference type="PANTHER" id="PTHR30435:SF12">
    <property type="entry name" value="FLAGELLAR BASAL BODY ROD PROTEIN FLGB"/>
    <property type="match status" value="1"/>
</dbReference>
<keyword evidence="8" id="KW-0969">Cilium</keyword>
<dbReference type="GO" id="GO:0030694">
    <property type="term" value="C:bacterial-type flagellum basal body, rod"/>
    <property type="evidence" value="ECO:0007669"/>
    <property type="project" value="InterPro"/>
</dbReference>
<evidence type="ECO:0000256" key="1">
    <source>
        <dbReference type="ARBA" id="ARBA00004117"/>
    </source>
</evidence>
<feature type="domain" description="Flagellar basal body rod protein N-terminal" evidence="7">
    <location>
        <begin position="8"/>
        <end position="37"/>
    </location>
</feature>
<keyword evidence="9" id="KW-1185">Reference proteome</keyword>
<protein>
    <recommendedName>
        <fullName evidence="3 6">Flagellar basal body rod protein FlgB</fullName>
    </recommendedName>
</protein>
<comment type="similarity">
    <text evidence="2 6">Belongs to the flagella basal body rod proteins family.</text>
</comment>
<dbReference type="InterPro" id="IPR001444">
    <property type="entry name" value="Flag_bb_rod_N"/>
</dbReference>
<evidence type="ECO:0000256" key="4">
    <source>
        <dbReference type="ARBA" id="ARBA00023143"/>
    </source>
</evidence>
<dbReference type="InterPro" id="IPR006300">
    <property type="entry name" value="FlgB"/>
</dbReference>
<name>A0A4R3KJP1_9BACI</name>
<sequence length="138" mass="16033">MNLFNSIQSLERALDVSSLRQRLITSNIANVETPGYKTKDVSFAEILKKEQIKNGDEFEFQGYRTNPKHIQIGSASTNTYQPKIIMENRTSLLNNENNVDIDYEMTKLAENNIWYNTLTQMANKEFSMLRYVISEGRR</sequence>
<dbReference type="PIRSF" id="PIRSF002889">
    <property type="entry name" value="Rod_FlgB"/>
    <property type="match status" value="1"/>
</dbReference>
<gene>
    <name evidence="8" type="ORF">EDD72_10715</name>
</gene>
<dbReference type="Pfam" id="PF00460">
    <property type="entry name" value="Flg_bb_rod"/>
    <property type="match status" value="1"/>
</dbReference>
<dbReference type="RefSeq" id="WP_132768281.1">
    <property type="nucleotide sequence ID" value="NZ_SMAB01000007.1"/>
</dbReference>
<keyword evidence="8" id="KW-0966">Cell projection</keyword>
<evidence type="ECO:0000256" key="6">
    <source>
        <dbReference type="PIRNR" id="PIRNR002889"/>
    </source>
</evidence>
<dbReference type="GO" id="GO:0071978">
    <property type="term" value="P:bacterial-type flagellum-dependent swarming motility"/>
    <property type="evidence" value="ECO:0007669"/>
    <property type="project" value="TreeGrafter"/>
</dbReference>
<comment type="function">
    <text evidence="5 6">Structural component of flagellum, the bacterial motility apparatus. Part of the rod structure of flagellar basal body.</text>
</comment>
<evidence type="ECO:0000256" key="3">
    <source>
        <dbReference type="ARBA" id="ARBA00014376"/>
    </source>
</evidence>
<dbReference type="OrthoDB" id="9792068at2"/>
<organism evidence="8 9">
    <name type="scientific">Tepidibacillus fermentans</name>
    <dbReference type="NCBI Taxonomy" id="1281767"/>
    <lineage>
        <taxon>Bacteria</taxon>
        <taxon>Bacillati</taxon>
        <taxon>Bacillota</taxon>
        <taxon>Bacilli</taxon>
        <taxon>Bacillales</taxon>
        <taxon>Bacillaceae</taxon>
        <taxon>Tepidibacillus</taxon>
    </lineage>
</organism>
<dbReference type="Proteomes" id="UP000295788">
    <property type="component" value="Unassembled WGS sequence"/>
</dbReference>
<proteinExistence type="inferred from homology"/>
<keyword evidence="4 6" id="KW-0975">Bacterial flagellum</keyword>
<dbReference type="PANTHER" id="PTHR30435">
    <property type="entry name" value="FLAGELLAR PROTEIN"/>
    <property type="match status" value="1"/>
</dbReference>
<dbReference type="AlphaFoldDB" id="A0A4R3KJP1"/>
<evidence type="ECO:0000256" key="5">
    <source>
        <dbReference type="ARBA" id="ARBA00024934"/>
    </source>
</evidence>
<evidence type="ECO:0000256" key="2">
    <source>
        <dbReference type="ARBA" id="ARBA00009677"/>
    </source>
</evidence>
<dbReference type="InterPro" id="IPR019776">
    <property type="entry name" value="Flagellar_basal_body_rod_CS"/>
</dbReference>
<keyword evidence="8" id="KW-0282">Flagellum</keyword>
<evidence type="ECO:0000313" key="9">
    <source>
        <dbReference type="Proteomes" id="UP000295788"/>
    </source>
</evidence>
<dbReference type="PROSITE" id="PS00588">
    <property type="entry name" value="FLAGELLA_BB_ROD"/>
    <property type="match status" value="1"/>
</dbReference>
<dbReference type="NCBIfam" id="TIGR01396">
    <property type="entry name" value="FlgB"/>
    <property type="match status" value="1"/>
</dbReference>
<comment type="caution">
    <text evidence="8">The sequence shown here is derived from an EMBL/GenBank/DDBJ whole genome shotgun (WGS) entry which is preliminary data.</text>
</comment>
<accession>A0A4R3KJP1</accession>
<dbReference type="EMBL" id="SMAB01000007">
    <property type="protein sequence ID" value="TCS82932.1"/>
    <property type="molecule type" value="Genomic_DNA"/>
</dbReference>